<sequence>MLCPRFQRLSGSLLRYGRRRVTSLLLGVVLAGAAGAAFELERMRQTALQRYGAAAAEAVDGWRAAMAGWRELPEAEQLQRVNEFFNRRIRFADDPVVWGQPDYWATPLETLARGSGDCEDFVFAKYFSLRELGVADSRLRMTYVRARVGGPASSVSQAHMVLGYYAEPGGMPLVLDNLVSSIKPASARPDLAPVFSFNMQGVFVGSSEQASSPVDRVSRWRELLLRMRLEGYVP</sequence>
<dbReference type="PANTHER" id="PTHR39327:SF1">
    <property type="entry name" value="BLR5470 PROTEIN"/>
    <property type="match status" value="1"/>
</dbReference>
<evidence type="ECO:0000313" key="2">
    <source>
        <dbReference type="Proteomes" id="UP000318422"/>
    </source>
</evidence>
<evidence type="ECO:0008006" key="3">
    <source>
        <dbReference type="Google" id="ProtNLM"/>
    </source>
</evidence>
<comment type="caution">
    <text evidence="1">The sequence shown here is derived from an EMBL/GenBank/DDBJ whole genome shotgun (WGS) entry which is preliminary data.</text>
</comment>
<organism evidence="1 2">
    <name type="scientific">Zoogloea ramigera</name>
    <dbReference type="NCBI Taxonomy" id="350"/>
    <lineage>
        <taxon>Bacteria</taxon>
        <taxon>Pseudomonadati</taxon>
        <taxon>Pseudomonadota</taxon>
        <taxon>Betaproteobacteria</taxon>
        <taxon>Rhodocyclales</taxon>
        <taxon>Zoogloeaceae</taxon>
        <taxon>Zoogloea</taxon>
    </lineage>
</organism>
<dbReference type="InterPro" id="IPR010319">
    <property type="entry name" value="Transglutaminase-like_Cys_pept"/>
</dbReference>
<dbReference type="Proteomes" id="UP000318422">
    <property type="component" value="Unassembled WGS sequence"/>
</dbReference>
<dbReference type="EMBL" id="BJNV01000038">
    <property type="protein sequence ID" value="GEC96199.1"/>
    <property type="molecule type" value="Genomic_DNA"/>
</dbReference>
<accession>A0A4Y4CWQ7</accession>
<gene>
    <name evidence="1" type="ORF">ZRA01_22720</name>
</gene>
<keyword evidence="2" id="KW-1185">Reference proteome</keyword>
<reference evidence="1 2" key="1">
    <citation type="submission" date="2019-06" db="EMBL/GenBank/DDBJ databases">
        <title>Whole genome shotgun sequence of Zoogloea ramigera NBRC 15342.</title>
        <authorList>
            <person name="Hosoyama A."/>
            <person name="Uohara A."/>
            <person name="Ohji S."/>
            <person name="Ichikawa N."/>
        </authorList>
    </citation>
    <scope>NUCLEOTIDE SEQUENCE [LARGE SCALE GENOMIC DNA]</scope>
    <source>
        <strain evidence="1 2">NBRC 15342</strain>
    </source>
</reference>
<dbReference type="Gene3D" id="3.10.620.30">
    <property type="match status" value="1"/>
</dbReference>
<dbReference type="OrthoDB" id="5401788at2"/>
<evidence type="ECO:0000313" key="1">
    <source>
        <dbReference type="EMBL" id="GEC96199.1"/>
    </source>
</evidence>
<proteinExistence type="predicted"/>
<dbReference type="PANTHER" id="PTHR39327">
    <property type="match status" value="1"/>
</dbReference>
<name>A0A4Y4CWQ7_ZOORA</name>
<protein>
    <recommendedName>
        <fullName evidence="3">Transglutaminase</fullName>
    </recommendedName>
</protein>
<dbReference type="InterPro" id="IPR038765">
    <property type="entry name" value="Papain-like_cys_pep_sf"/>
</dbReference>
<dbReference type="Pfam" id="PF06035">
    <property type="entry name" value="Peptidase_C93"/>
    <property type="match status" value="1"/>
</dbReference>
<dbReference type="SUPFAM" id="SSF54001">
    <property type="entry name" value="Cysteine proteinases"/>
    <property type="match status" value="1"/>
</dbReference>
<dbReference type="AlphaFoldDB" id="A0A4Y4CWQ7"/>